<dbReference type="HOGENOM" id="CLU_2774628_0_0_9"/>
<organism evidence="2 3">
    <name type="scientific">Thermaerobacter subterraneus DSM 13965</name>
    <dbReference type="NCBI Taxonomy" id="867903"/>
    <lineage>
        <taxon>Bacteria</taxon>
        <taxon>Bacillati</taxon>
        <taxon>Bacillota</taxon>
        <taxon>Clostridia</taxon>
        <taxon>Eubacteriales</taxon>
        <taxon>Clostridiales Family XVII. Incertae Sedis</taxon>
        <taxon>Thermaerobacter</taxon>
    </lineage>
</organism>
<comment type="caution">
    <text evidence="2">The sequence shown here is derived from an EMBL/GenBank/DDBJ whole genome shotgun (WGS) entry which is preliminary data.</text>
</comment>
<evidence type="ECO:0000313" key="2">
    <source>
        <dbReference type="EMBL" id="EKP93723.1"/>
    </source>
</evidence>
<sequence length="69" mass="8126">MERGRAALQRTRRPGHERAVRGEGARPDRLPTFPLWALRSPAMGLYPRSGRRAREWRATRQNRRADYAR</sequence>
<keyword evidence="3" id="KW-1185">Reference proteome</keyword>
<feature type="compositionally biased region" description="Basic and acidic residues" evidence="1">
    <location>
        <begin position="52"/>
        <end position="69"/>
    </location>
</feature>
<evidence type="ECO:0000313" key="3">
    <source>
        <dbReference type="Proteomes" id="UP000005710"/>
    </source>
</evidence>
<feature type="region of interest" description="Disordered" evidence="1">
    <location>
        <begin position="50"/>
        <end position="69"/>
    </location>
</feature>
<gene>
    <name evidence="2" type="ORF">ThesuDRAFT_00320</name>
</gene>
<name>K6PYB3_9FIRM</name>
<evidence type="ECO:0000256" key="1">
    <source>
        <dbReference type="SAM" id="MobiDB-lite"/>
    </source>
</evidence>
<dbReference type="AlphaFoldDB" id="K6PYB3"/>
<dbReference type="Proteomes" id="UP000005710">
    <property type="component" value="Unassembled WGS sequence"/>
</dbReference>
<feature type="compositionally biased region" description="Basic and acidic residues" evidence="1">
    <location>
        <begin position="14"/>
        <end position="29"/>
    </location>
</feature>
<dbReference type="EMBL" id="AENY02000005">
    <property type="protein sequence ID" value="EKP93723.1"/>
    <property type="molecule type" value="Genomic_DNA"/>
</dbReference>
<accession>K6PYB3</accession>
<protein>
    <submittedName>
        <fullName evidence="2">Uncharacterized protein</fullName>
    </submittedName>
</protein>
<reference evidence="2" key="1">
    <citation type="submission" date="2010-10" db="EMBL/GenBank/DDBJ databases">
        <authorList>
            <consortium name="US DOE Joint Genome Institute (JGI-PGF)"/>
            <person name="Lucas S."/>
            <person name="Copeland A."/>
            <person name="Lapidus A."/>
            <person name="Bruce D."/>
            <person name="Goodwin L."/>
            <person name="Pitluck S."/>
            <person name="Kyrpides N."/>
            <person name="Mavromatis K."/>
            <person name="Detter J.C."/>
            <person name="Han C."/>
            <person name="Land M."/>
            <person name="Hauser L."/>
            <person name="Markowitz V."/>
            <person name="Cheng J.-F."/>
            <person name="Hugenholtz P."/>
            <person name="Woyke T."/>
            <person name="Wu D."/>
            <person name="Pukall R."/>
            <person name="Wahrenburg C."/>
            <person name="Brambilla E."/>
            <person name="Klenk H.-P."/>
            <person name="Eisen J.A."/>
        </authorList>
    </citation>
    <scope>NUCLEOTIDE SEQUENCE [LARGE SCALE GENOMIC DNA]</scope>
    <source>
        <strain evidence="2">DSM 13965</strain>
    </source>
</reference>
<proteinExistence type="predicted"/>
<dbReference type="STRING" id="867903.ThesuDRAFT_00320"/>
<reference evidence="2" key="2">
    <citation type="submission" date="2012-10" db="EMBL/GenBank/DDBJ databases">
        <title>Improved high-quality draft of Thermaerobacter subterraneus C21, DSM 13965.</title>
        <authorList>
            <consortium name="DOE Joint Genome Institute"/>
            <person name="Eisen J."/>
            <person name="Huntemann M."/>
            <person name="Wei C.-L."/>
            <person name="Han J."/>
            <person name="Detter J.C."/>
            <person name="Han C."/>
            <person name="Tapia R."/>
            <person name="Chen A."/>
            <person name="Kyrpides N."/>
            <person name="Mavromatis K."/>
            <person name="Markowitz V."/>
            <person name="Szeto E."/>
            <person name="Ivanova N."/>
            <person name="Mikhailova N."/>
            <person name="Ovchinnikova G."/>
            <person name="Pagani I."/>
            <person name="Pati A."/>
            <person name="Goodwin L."/>
            <person name="Nordberg H.P."/>
            <person name="Cantor M.N."/>
            <person name="Hua S.X."/>
            <person name="Woyke T."/>
            <person name="Eisen J."/>
            <person name="Klenk H.-P."/>
        </authorList>
    </citation>
    <scope>NUCLEOTIDE SEQUENCE [LARGE SCALE GENOMIC DNA]</scope>
    <source>
        <strain evidence="2">DSM 13965</strain>
    </source>
</reference>
<feature type="region of interest" description="Disordered" evidence="1">
    <location>
        <begin position="1"/>
        <end position="30"/>
    </location>
</feature>